<feature type="compositionally biased region" description="Polar residues" evidence="2">
    <location>
        <begin position="526"/>
        <end position="544"/>
    </location>
</feature>
<dbReference type="SMR" id="A0A173DXH6"/>
<keyword evidence="8" id="KW-0378">Hydrolase</keyword>
<evidence type="ECO:0000259" key="5">
    <source>
        <dbReference type="Pfam" id="PF09028"/>
    </source>
</evidence>
<feature type="signal peptide" evidence="4">
    <location>
        <begin position="1"/>
        <end position="31"/>
    </location>
</feature>
<dbReference type="OMA" id="NGVFNDV"/>
<feature type="domain" description="Ig protease IdeS" evidence="5">
    <location>
        <begin position="72"/>
        <end position="424"/>
    </location>
</feature>
<name>A0A173DXH6_STRSU</name>
<gene>
    <name evidence="8" type="primary">mac</name>
</gene>
<dbReference type="InterPro" id="IPR038765">
    <property type="entry name" value="Papain-like_cys_pep_sf"/>
</dbReference>
<keyword evidence="1 4" id="KW-0732">Signal</keyword>
<evidence type="ECO:0000313" key="6">
    <source>
        <dbReference type="EMBL" id="ANG65609.1"/>
    </source>
</evidence>
<dbReference type="EMBL" id="KR494266">
    <property type="protein sequence ID" value="ANG65610.1"/>
    <property type="molecule type" value="Genomic_DNA"/>
</dbReference>
<keyword evidence="3" id="KW-0472">Membrane</keyword>
<evidence type="ECO:0000313" key="9">
    <source>
        <dbReference type="EMBL" id="ANG65618.1"/>
    </source>
</evidence>
<dbReference type="AlphaFoldDB" id="A0A173DXH6"/>
<dbReference type="GO" id="GO:0008233">
    <property type="term" value="F:peptidase activity"/>
    <property type="evidence" value="ECO:0007669"/>
    <property type="project" value="UniProtKB-KW"/>
</dbReference>
<evidence type="ECO:0000313" key="8">
    <source>
        <dbReference type="EMBL" id="ANG65617.1"/>
    </source>
</evidence>
<feature type="compositionally biased region" description="Low complexity" evidence="2">
    <location>
        <begin position="738"/>
        <end position="749"/>
    </location>
</feature>
<dbReference type="Pfam" id="PF09028">
    <property type="entry name" value="Mac-1"/>
    <property type="match status" value="1"/>
</dbReference>
<dbReference type="PATRIC" id="fig|1307.471.peg.1340"/>
<protein>
    <submittedName>
        <fullName evidence="8">IgM protease Mac</fullName>
    </submittedName>
</protein>
<feature type="compositionally biased region" description="Low complexity" evidence="2">
    <location>
        <begin position="795"/>
        <end position="805"/>
    </location>
</feature>
<evidence type="ECO:0000256" key="1">
    <source>
        <dbReference type="ARBA" id="ARBA00022729"/>
    </source>
</evidence>
<dbReference type="EMBL" id="KR494273">
    <property type="protein sequence ID" value="ANG65617.1"/>
    <property type="molecule type" value="Genomic_DNA"/>
</dbReference>
<feature type="chain" id="PRO_5038212825" evidence="4">
    <location>
        <begin position="32"/>
        <end position="1141"/>
    </location>
</feature>
<dbReference type="RefSeq" id="WP_011922092.1">
    <property type="nucleotide sequence ID" value="NZ_CEEB01000068.1"/>
</dbReference>
<organism evidence="8">
    <name type="scientific">Streptococcus suis</name>
    <dbReference type="NCBI Taxonomy" id="1307"/>
    <lineage>
        <taxon>Bacteria</taxon>
        <taxon>Bacillati</taxon>
        <taxon>Bacillota</taxon>
        <taxon>Bacilli</taxon>
        <taxon>Lactobacillales</taxon>
        <taxon>Streptococcaceae</taxon>
        <taxon>Streptococcus</taxon>
    </lineage>
</organism>
<evidence type="ECO:0000313" key="7">
    <source>
        <dbReference type="EMBL" id="ANG65610.1"/>
    </source>
</evidence>
<dbReference type="GO" id="GO:0006508">
    <property type="term" value="P:proteolysis"/>
    <property type="evidence" value="ECO:0007669"/>
    <property type="project" value="UniProtKB-KW"/>
</dbReference>
<evidence type="ECO:0000256" key="2">
    <source>
        <dbReference type="SAM" id="MobiDB-lite"/>
    </source>
</evidence>
<dbReference type="EMBL" id="KR494265">
    <property type="protein sequence ID" value="ANG65609.1"/>
    <property type="molecule type" value="Genomic_DNA"/>
</dbReference>
<feature type="region of interest" description="Disordered" evidence="2">
    <location>
        <begin position="839"/>
        <end position="860"/>
    </location>
</feature>
<reference evidence="8" key="1">
    <citation type="submission" date="2015-05" db="EMBL/GenBank/DDBJ databases">
        <title>Mac protein is not an essential virulence factor for the virulent reference strain Streptococcus suis P1/7.</title>
        <authorList>
            <person name="Xiao G."/>
            <person name="Wu Z."/>
            <person name="Lu C."/>
        </authorList>
    </citation>
    <scope>NUCLEOTIDE SEQUENCE</scope>
    <source>
        <strain evidence="9">10</strain>
        <strain evidence="6">HA0608</strain>
        <strain evidence="8">SS2-1</strain>
        <strain evidence="7">ZY05719</strain>
    </source>
</reference>
<keyword evidence="3" id="KW-0812">Transmembrane</keyword>
<dbReference type="NCBIfam" id="TIGR01168">
    <property type="entry name" value="YSIRK_signal"/>
    <property type="match status" value="1"/>
</dbReference>
<proteinExistence type="predicted"/>
<dbReference type="Gene3D" id="3.90.70.10">
    <property type="entry name" value="Cysteine proteinases"/>
    <property type="match status" value="1"/>
</dbReference>
<feature type="region of interest" description="Disordered" evidence="2">
    <location>
        <begin position="725"/>
        <end position="749"/>
    </location>
</feature>
<dbReference type="InterPro" id="IPR015117">
    <property type="entry name" value="IdeS"/>
</dbReference>
<accession>A0A173DXH6</accession>
<dbReference type="EMBL" id="KR494274">
    <property type="protein sequence ID" value="ANG65618.1"/>
    <property type="molecule type" value="Genomic_DNA"/>
</dbReference>
<feature type="transmembrane region" description="Helical" evidence="3">
    <location>
        <begin position="1119"/>
        <end position="1136"/>
    </location>
</feature>
<evidence type="ECO:0000256" key="3">
    <source>
        <dbReference type="SAM" id="Phobius"/>
    </source>
</evidence>
<dbReference type="SUPFAM" id="SSF54001">
    <property type="entry name" value="Cysteine proteinases"/>
    <property type="match status" value="1"/>
</dbReference>
<sequence length="1141" mass="123714">MNIQERFSLRKSAVGLVSVSLLCAIYTSTVAADTVVTGVNEIIEESQVKDEVSIESEKNESLDGSNIEIVEEIADNIPSPVIAEGEVAVEMKVDRGTENVVSRNDTEVTTSEQNQIEVTETKEILNQTSYQTESGEQRQIIWAHGITPPAMEQSGGFVKEKYGDYLNYTAPFEAGKGYYDTNKSLNASFIDLNLCFAAVSSNMVHWWLEQNSSYVERYLKEKKGTVNVEENYAITDLRRYINSFQNQQNSRVFDMFKTYYGYRTNGFVSDALVDLFINGYKPKAQGGVNLEDSQLVPDSRGGFFYDVFKEKKLTNRIFSGSYERFGEDVRTVLESKGLLGLTYRTLGYATHIVTVWGAEYDNQGKIKAVYITDSDDQQEQIGLKRMGITRDASGNPRLNNHMKNNSAGALLDYVHTIRLGQDLWEEYFNPLAKAKETASQTLADTKKALDLSIQGQSELPESMRLIYLEKLNNLYNQGILSIQKAESSEMLSGALENGLNSLKSLDFPISEVGNALAPDLPVGDRSTVSDVDSLSSQETSSTNLEADTENAGIIADGTNQLHFPVEAQTTSSVEAEGDNVFEQEADTLPIIIENKDEFGSELSRNMQTSETDSLVVAVEEDVKNDEVAQVEELLESEKVENQSSELLSDTLIVESANDKEEDRVEAVVSEQPDSIPHQNVEISLVEPTNVETETVVTPINDAATPHGSPTYIDNSVTESVATPLEKDSIQAGETEIAEPTSSESTNVETETVVTPVNDVATPHGSPTYIDNSVTESVATPLEKDSIQAGETEIAEPTSSESTNVETETVVTPVNDVATPHGSPTYIDNSVTESVATPLEKDSIQAGETEIAEPTSSESTSVEAELVDNSEIHAATSSVTPCGSSAYADGSTTESVATPLEKDSIQTGNTEIAEPTSSKSTNVEAASVDNSEIHADASLTAVSSVNLDNPVIEPVAISLIGSKRDTNAEVEVSSLSKREVRKTNTDGLISVQSKVIKKELLESSLAEAGSPLLEATIAQSSNSNSTEIGMSYQNTVLLESNNTERQVSKAEIVMEHKETELVETVSSASEPVVLVENISQTSNNTIESGKNMGVQSQAGAKQILGVEQSSKVSTPTSRQIMGVGLLTLVLGSALGLLKKRRK</sequence>
<feature type="region of interest" description="Disordered" evidence="2">
    <location>
        <begin position="518"/>
        <end position="544"/>
    </location>
</feature>
<keyword evidence="8" id="KW-0645">Protease</keyword>
<keyword evidence="3" id="KW-1133">Transmembrane helix</keyword>
<evidence type="ECO:0000256" key="4">
    <source>
        <dbReference type="SAM" id="SignalP"/>
    </source>
</evidence>
<dbReference type="InterPro" id="IPR005877">
    <property type="entry name" value="YSIRK_signal_dom"/>
</dbReference>
<feature type="region of interest" description="Disordered" evidence="2">
    <location>
        <begin position="781"/>
        <end position="805"/>
    </location>
</feature>